<dbReference type="EnsemblPlants" id="AES76432">
    <property type="protein sequence ID" value="AES76432"/>
    <property type="gene ID" value="MTR_6g078620"/>
</dbReference>
<feature type="transmembrane region" description="Helical" evidence="1">
    <location>
        <begin position="153"/>
        <end position="172"/>
    </location>
</feature>
<proteinExistence type="predicted"/>
<evidence type="ECO:0000313" key="3">
    <source>
        <dbReference type="EnsemblPlants" id="AES76432"/>
    </source>
</evidence>
<reference evidence="2 4" key="2">
    <citation type="journal article" date="2014" name="BMC Genomics">
        <title>An improved genome release (version Mt4.0) for the model legume Medicago truncatula.</title>
        <authorList>
            <person name="Tang H."/>
            <person name="Krishnakumar V."/>
            <person name="Bidwell S."/>
            <person name="Rosen B."/>
            <person name="Chan A."/>
            <person name="Zhou S."/>
            <person name="Gentzbittel L."/>
            <person name="Childs K.L."/>
            <person name="Yandell M."/>
            <person name="Gundlach H."/>
            <person name="Mayer K.F."/>
            <person name="Schwartz D.C."/>
            <person name="Town C.D."/>
        </authorList>
    </citation>
    <scope>GENOME REANNOTATION</scope>
    <source>
        <strain evidence="3 4">cv. Jemalong A17</strain>
    </source>
</reference>
<name>G7KKT6_MEDTR</name>
<gene>
    <name evidence="2" type="ordered locus">MTR_6g078620</name>
</gene>
<keyword evidence="1" id="KW-1133">Transmembrane helix</keyword>
<dbReference type="PaxDb" id="3880-AES76432"/>
<reference evidence="2 4" key="1">
    <citation type="journal article" date="2011" name="Nature">
        <title>The Medicago genome provides insight into the evolution of rhizobial symbioses.</title>
        <authorList>
            <person name="Young N.D."/>
            <person name="Debelle F."/>
            <person name="Oldroyd G.E."/>
            <person name="Geurts R."/>
            <person name="Cannon S.B."/>
            <person name="Udvardi M.K."/>
            <person name="Benedito V.A."/>
            <person name="Mayer K.F."/>
            <person name="Gouzy J."/>
            <person name="Schoof H."/>
            <person name="Van de Peer Y."/>
            <person name="Proost S."/>
            <person name="Cook D.R."/>
            <person name="Meyers B.C."/>
            <person name="Spannagl M."/>
            <person name="Cheung F."/>
            <person name="De Mita S."/>
            <person name="Krishnakumar V."/>
            <person name="Gundlach H."/>
            <person name="Zhou S."/>
            <person name="Mudge J."/>
            <person name="Bharti A.K."/>
            <person name="Murray J.D."/>
            <person name="Naoumkina M.A."/>
            <person name="Rosen B."/>
            <person name="Silverstein K.A."/>
            <person name="Tang H."/>
            <person name="Rombauts S."/>
            <person name="Zhao P.X."/>
            <person name="Zhou P."/>
            <person name="Barbe V."/>
            <person name="Bardou P."/>
            <person name="Bechner M."/>
            <person name="Bellec A."/>
            <person name="Berger A."/>
            <person name="Berges H."/>
            <person name="Bidwell S."/>
            <person name="Bisseling T."/>
            <person name="Choisne N."/>
            <person name="Couloux A."/>
            <person name="Denny R."/>
            <person name="Deshpande S."/>
            <person name="Dai X."/>
            <person name="Doyle J.J."/>
            <person name="Dudez A.M."/>
            <person name="Farmer A.D."/>
            <person name="Fouteau S."/>
            <person name="Franken C."/>
            <person name="Gibelin C."/>
            <person name="Gish J."/>
            <person name="Goldstein S."/>
            <person name="Gonzalez A.J."/>
            <person name="Green P.J."/>
            <person name="Hallab A."/>
            <person name="Hartog M."/>
            <person name="Hua A."/>
            <person name="Humphray S.J."/>
            <person name="Jeong D.H."/>
            <person name="Jing Y."/>
            <person name="Jocker A."/>
            <person name="Kenton S.M."/>
            <person name="Kim D.J."/>
            <person name="Klee K."/>
            <person name="Lai H."/>
            <person name="Lang C."/>
            <person name="Lin S."/>
            <person name="Macmil S.L."/>
            <person name="Magdelenat G."/>
            <person name="Matthews L."/>
            <person name="McCorrison J."/>
            <person name="Monaghan E.L."/>
            <person name="Mun J.H."/>
            <person name="Najar F.Z."/>
            <person name="Nicholson C."/>
            <person name="Noirot C."/>
            <person name="O'Bleness M."/>
            <person name="Paule C.R."/>
            <person name="Poulain J."/>
            <person name="Prion F."/>
            <person name="Qin B."/>
            <person name="Qu C."/>
            <person name="Retzel E.F."/>
            <person name="Riddle C."/>
            <person name="Sallet E."/>
            <person name="Samain S."/>
            <person name="Samson N."/>
            <person name="Sanders I."/>
            <person name="Saurat O."/>
            <person name="Scarpelli C."/>
            <person name="Schiex T."/>
            <person name="Segurens B."/>
            <person name="Severin A.J."/>
            <person name="Sherrier D.J."/>
            <person name="Shi R."/>
            <person name="Sims S."/>
            <person name="Singer S.R."/>
            <person name="Sinharoy S."/>
            <person name="Sterck L."/>
            <person name="Viollet A."/>
            <person name="Wang B.B."/>
            <person name="Wang K."/>
            <person name="Wang M."/>
            <person name="Wang X."/>
            <person name="Warfsmann J."/>
            <person name="Weissenbach J."/>
            <person name="White D.D."/>
            <person name="White J.D."/>
            <person name="Wiley G.B."/>
            <person name="Wincker P."/>
            <person name="Xing Y."/>
            <person name="Yang L."/>
            <person name="Yao Z."/>
            <person name="Ying F."/>
            <person name="Zhai J."/>
            <person name="Zhou L."/>
            <person name="Zuber A."/>
            <person name="Denarie J."/>
            <person name="Dixon R.A."/>
            <person name="May G.D."/>
            <person name="Schwartz D.C."/>
            <person name="Rogers J."/>
            <person name="Quetier F."/>
            <person name="Town C.D."/>
            <person name="Roe B.A."/>
        </authorList>
    </citation>
    <scope>NUCLEOTIDE SEQUENCE [LARGE SCALE GENOMIC DNA]</scope>
    <source>
        <strain evidence="2">A17</strain>
        <strain evidence="3 4">cv. Jemalong A17</strain>
    </source>
</reference>
<dbReference type="Proteomes" id="UP000002051">
    <property type="component" value="Chromosome 6"/>
</dbReference>
<sequence length="233" mass="26042">MKKYGVANLYLAPKDVFQDSYVMWEGNESEFIGNIVEHVFRMFDGAPPLHTAISDVVPEVSQTSANVHEVASVVMSISFHRMFKVLQAKTTWRVLGLLSYALGPSFNRLFGSHQFPLSTRYVQLKTCTLFAVLMIISVYSFFYDRALNGKPDILSVVSNAAFSMVSLSLHKLTNFGFEIGGFSYFLGCFTIQLLTINWILIFVAIIYGCLLFVIRSSLNSQPEVASEGHAIPP</sequence>
<protein>
    <submittedName>
        <fullName evidence="2">Transmembrane protein, putative</fullName>
    </submittedName>
</protein>
<dbReference type="HOGENOM" id="CLU_1191428_0_0_1"/>
<dbReference type="EMBL" id="CM001222">
    <property type="protein sequence ID" value="AES76432.1"/>
    <property type="molecule type" value="Genomic_DNA"/>
</dbReference>
<evidence type="ECO:0000313" key="2">
    <source>
        <dbReference type="EMBL" id="AES76432.1"/>
    </source>
</evidence>
<keyword evidence="1 2" id="KW-0812">Transmembrane</keyword>
<evidence type="ECO:0000256" key="1">
    <source>
        <dbReference type="SAM" id="Phobius"/>
    </source>
</evidence>
<accession>G7KKT6</accession>
<dbReference type="AlphaFoldDB" id="G7KKT6"/>
<feature type="transmembrane region" description="Helical" evidence="1">
    <location>
        <begin position="91"/>
        <end position="110"/>
    </location>
</feature>
<feature type="transmembrane region" description="Helical" evidence="1">
    <location>
        <begin position="122"/>
        <end position="141"/>
    </location>
</feature>
<feature type="transmembrane region" description="Helical" evidence="1">
    <location>
        <begin position="184"/>
        <end position="214"/>
    </location>
</feature>
<reference evidence="3" key="3">
    <citation type="submission" date="2015-04" db="UniProtKB">
        <authorList>
            <consortium name="EnsemblPlants"/>
        </authorList>
    </citation>
    <scope>IDENTIFICATION</scope>
    <source>
        <strain evidence="3">cv. Jemalong A17</strain>
    </source>
</reference>
<evidence type="ECO:0000313" key="4">
    <source>
        <dbReference type="Proteomes" id="UP000002051"/>
    </source>
</evidence>
<keyword evidence="4" id="KW-1185">Reference proteome</keyword>
<keyword evidence="1" id="KW-0472">Membrane</keyword>
<organism evidence="2 4">
    <name type="scientific">Medicago truncatula</name>
    <name type="common">Barrel medic</name>
    <name type="synonym">Medicago tribuloides</name>
    <dbReference type="NCBI Taxonomy" id="3880"/>
    <lineage>
        <taxon>Eukaryota</taxon>
        <taxon>Viridiplantae</taxon>
        <taxon>Streptophyta</taxon>
        <taxon>Embryophyta</taxon>
        <taxon>Tracheophyta</taxon>
        <taxon>Spermatophyta</taxon>
        <taxon>Magnoliopsida</taxon>
        <taxon>eudicotyledons</taxon>
        <taxon>Gunneridae</taxon>
        <taxon>Pentapetalae</taxon>
        <taxon>rosids</taxon>
        <taxon>fabids</taxon>
        <taxon>Fabales</taxon>
        <taxon>Fabaceae</taxon>
        <taxon>Papilionoideae</taxon>
        <taxon>50 kb inversion clade</taxon>
        <taxon>NPAAA clade</taxon>
        <taxon>Hologalegina</taxon>
        <taxon>IRL clade</taxon>
        <taxon>Trifolieae</taxon>
        <taxon>Medicago</taxon>
    </lineage>
</organism>